<evidence type="ECO:0000256" key="2">
    <source>
        <dbReference type="ARBA" id="ARBA00023235"/>
    </source>
</evidence>
<dbReference type="AlphaFoldDB" id="X1V8D4"/>
<evidence type="ECO:0000259" key="3">
    <source>
        <dbReference type="SMART" id="SM00363"/>
    </source>
</evidence>
<dbReference type="CDD" id="cd00165">
    <property type="entry name" value="S4"/>
    <property type="match status" value="1"/>
</dbReference>
<feature type="non-terminal residue" evidence="4">
    <location>
        <position position="68"/>
    </location>
</feature>
<name>X1V8D4_9ZZZZ</name>
<dbReference type="SUPFAM" id="SSF55174">
    <property type="entry name" value="Alpha-L RNA-binding motif"/>
    <property type="match status" value="1"/>
</dbReference>
<dbReference type="InterPro" id="IPR050343">
    <property type="entry name" value="RsuA_PseudoU_synthase"/>
</dbReference>
<dbReference type="PROSITE" id="PS50889">
    <property type="entry name" value="S4"/>
    <property type="match status" value="1"/>
</dbReference>
<dbReference type="InterPro" id="IPR002942">
    <property type="entry name" value="S4_RNA-bd"/>
</dbReference>
<dbReference type="Gene3D" id="3.10.290.10">
    <property type="entry name" value="RNA-binding S4 domain"/>
    <property type="match status" value="1"/>
</dbReference>
<dbReference type="SMART" id="SM00363">
    <property type="entry name" value="S4"/>
    <property type="match status" value="1"/>
</dbReference>
<evidence type="ECO:0000313" key="4">
    <source>
        <dbReference type="EMBL" id="GAJ12587.1"/>
    </source>
</evidence>
<dbReference type="PANTHER" id="PTHR47683">
    <property type="entry name" value="PSEUDOURIDINE SYNTHASE FAMILY PROTEIN-RELATED"/>
    <property type="match status" value="1"/>
</dbReference>
<dbReference type="InterPro" id="IPR036986">
    <property type="entry name" value="S4_RNA-bd_sf"/>
</dbReference>
<dbReference type="EMBL" id="BARW01028408">
    <property type="protein sequence ID" value="GAJ12587.1"/>
    <property type="molecule type" value="Genomic_DNA"/>
</dbReference>
<accession>X1V8D4</accession>
<organism evidence="4">
    <name type="scientific">marine sediment metagenome</name>
    <dbReference type="NCBI Taxonomy" id="412755"/>
    <lineage>
        <taxon>unclassified sequences</taxon>
        <taxon>metagenomes</taxon>
        <taxon>ecological metagenomes</taxon>
    </lineage>
</organism>
<feature type="domain" description="RNA-binding S4" evidence="3">
    <location>
        <begin position="1"/>
        <end position="63"/>
    </location>
</feature>
<dbReference type="GO" id="GO:0009982">
    <property type="term" value="F:pseudouridine synthase activity"/>
    <property type="evidence" value="ECO:0007669"/>
    <property type="project" value="UniProtKB-ARBA"/>
</dbReference>
<comment type="similarity">
    <text evidence="1">Belongs to the pseudouridine synthase RsuA family.</text>
</comment>
<keyword evidence="2" id="KW-0413">Isomerase</keyword>
<sequence length="68" mass="7711">MRLQVVLSHSGCASRRRCAEFIKSGKVRVNGKVITEPGFKIEPSKDKIAYCGREISFKEKVYILLNKP</sequence>
<comment type="caution">
    <text evidence="4">The sequence shown here is derived from an EMBL/GenBank/DDBJ whole genome shotgun (WGS) entry which is preliminary data.</text>
</comment>
<dbReference type="Pfam" id="PF01479">
    <property type="entry name" value="S4"/>
    <property type="match status" value="1"/>
</dbReference>
<dbReference type="FunFam" id="3.10.290.10:FF:000003">
    <property type="entry name" value="Pseudouridine synthase"/>
    <property type="match status" value="1"/>
</dbReference>
<dbReference type="GO" id="GO:0006364">
    <property type="term" value="P:rRNA processing"/>
    <property type="evidence" value="ECO:0007669"/>
    <property type="project" value="UniProtKB-ARBA"/>
</dbReference>
<gene>
    <name evidence="4" type="ORF">S12H4_45868</name>
</gene>
<proteinExistence type="inferred from homology"/>
<dbReference type="GO" id="GO:0003723">
    <property type="term" value="F:RNA binding"/>
    <property type="evidence" value="ECO:0007669"/>
    <property type="project" value="InterPro"/>
</dbReference>
<dbReference type="PANTHER" id="PTHR47683:SF2">
    <property type="entry name" value="RNA-BINDING S4 DOMAIN-CONTAINING PROTEIN"/>
    <property type="match status" value="1"/>
</dbReference>
<evidence type="ECO:0000256" key="1">
    <source>
        <dbReference type="ARBA" id="ARBA00008348"/>
    </source>
</evidence>
<protein>
    <recommendedName>
        <fullName evidence="3">RNA-binding S4 domain-containing protein</fullName>
    </recommendedName>
</protein>
<reference evidence="4" key="1">
    <citation type="journal article" date="2014" name="Front. Microbiol.">
        <title>High frequency of phylogenetically diverse reductive dehalogenase-homologous genes in deep subseafloor sedimentary metagenomes.</title>
        <authorList>
            <person name="Kawai M."/>
            <person name="Futagami T."/>
            <person name="Toyoda A."/>
            <person name="Takaki Y."/>
            <person name="Nishi S."/>
            <person name="Hori S."/>
            <person name="Arai W."/>
            <person name="Tsubouchi T."/>
            <person name="Morono Y."/>
            <person name="Uchiyama I."/>
            <person name="Ito T."/>
            <person name="Fujiyama A."/>
            <person name="Inagaki F."/>
            <person name="Takami H."/>
        </authorList>
    </citation>
    <scope>NUCLEOTIDE SEQUENCE</scope>
    <source>
        <strain evidence="4">Expedition CK06-06</strain>
    </source>
</reference>